<proteinExistence type="predicted"/>
<keyword evidence="1" id="KW-0067">ATP-binding</keyword>
<dbReference type="InterPro" id="IPR017441">
    <property type="entry name" value="Protein_kinase_ATP_BS"/>
</dbReference>
<evidence type="ECO:0000313" key="2">
    <source>
        <dbReference type="EMBL" id="CAG8624211.1"/>
    </source>
</evidence>
<dbReference type="InterPro" id="IPR011009">
    <property type="entry name" value="Kinase-like_dom_sf"/>
</dbReference>
<comment type="caution">
    <text evidence="2">The sequence shown here is derived from an EMBL/GenBank/DDBJ whole genome shotgun (WGS) entry which is preliminary data.</text>
</comment>
<dbReference type="AlphaFoldDB" id="A0A9N9D2W3"/>
<gene>
    <name evidence="2" type="ORF">FCALED_LOCUS9716</name>
</gene>
<dbReference type="GO" id="GO:0005524">
    <property type="term" value="F:ATP binding"/>
    <property type="evidence" value="ECO:0007669"/>
    <property type="project" value="UniProtKB-UniRule"/>
</dbReference>
<evidence type="ECO:0000256" key="1">
    <source>
        <dbReference type="PROSITE-ProRule" id="PRU10141"/>
    </source>
</evidence>
<feature type="binding site" evidence="1">
    <location>
        <position position="56"/>
    </location>
    <ligand>
        <name>ATP</name>
        <dbReference type="ChEBI" id="CHEBI:30616"/>
    </ligand>
</feature>
<reference evidence="2" key="1">
    <citation type="submission" date="2021-06" db="EMBL/GenBank/DDBJ databases">
        <authorList>
            <person name="Kallberg Y."/>
            <person name="Tangrot J."/>
            <person name="Rosling A."/>
        </authorList>
    </citation>
    <scope>NUCLEOTIDE SEQUENCE</scope>
    <source>
        <strain evidence="2">UK204</strain>
    </source>
</reference>
<dbReference type="Gene3D" id="3.30.200.20">
    <property type="entry name" value="Phosphorylase Kinase, domain 1"/>
    <property type="match status" value="1"/>
</dbReference>
<name>A0A9N9D2W3_9GLOM</name>
<sequence length="112" mass="13158">MTNISQNNELKDWIKKKFITYIKWNDLVGKSPVGSGHFGVVYKTHWNSMNKDVVRKSPFLENNDAIQNEIQILASNRDERPIIQHVYSVLENMLEKLYKSVEKDSEDIKGRY</sequence>
<keyword evidence="3" id="KW-1185">Reference proteome</keyword>
<organism evidence="2 3">
    <name type="scientific">Funneliformis caledonium</name>
    <dbReference type="NCBI Taxonomy" id="1117310"/>
    <lineage>
        <taxon>Eukaryota</taxon>
        <taxon>Fungi</taxon>
        <taxon>Fungi incertae sedis</taxon>
        <taxon>Mucoromycota</taxon>
        <taxon>Glomeromycotina</taxon>
        <taxon>Glomeromycetes</taxon>
        <taxon>Glomerales</taxon>
        <taxon>Glomeraceae</taxon>
        <taxon>Funneliformis</taxon>
    </lineage>
</organism>
<keyword evidence="1" id="KW-0547">Nucleotide-binding</keyword>
<dbReference type="SUPFAM" id="SSF56112">
    <property type="entry name" value="Protein kinase-like (PK-like)"/>
    <property type="match status" value="1"/>
</dbReference>
<dbReference type="Proteomes" id="UP000789570">
    <property type="component" value="Unassembled WGS sequence"/>
</dbReference>
<protein>
    <submittedName>
        <fullName evidence="2">2120_t:CDS:1</fullName>
    </submittedName>
</protein>
<evidence type="ECO:0000313" key="3">
    <source>
        <dbReference type="Proteomes" id="UP000789570"/>
    </source>
</evidence>
<dbReference type="PROSITE" id="PS00107">
    <property type="entry name" value="PROTEIN_KINASE_ATP"/>
    <property type="match status" value="1"/>
</dbReference>
<dbReference type="EMBL" id="CAJVPQ010003304">
    <property type="protein sequence ID" value="CAG8624211.1"/>
    <property type="molecule type" value="Genomic_DNA"/>
</dbReference>
<accession>A0A9N9D2W3</accession>